<sequence>MALRVDPASDEDLKRLIPVIFDAYGGHNPYLNAAFPRNLTKEGQEKALQRVLDMQVSNETSQWEKVTDTATGEIIGGAMWLIYQKEKSEIHELDGPSGTWENETEKEYAQALYNSYVREERAFWESNHLAPVSKLSLPSGK</sequence>
<dbReference type="AlphaFoldDB" id="A0A6A6DV08"/>
<evidence type="ECO:0000313" key="2">
    <source>
        <dbReference type="Proteomes" id="UP000800200"/>
    </source>
</evidence>
<dbReference type="PANTHER" id="PTHR42791">
    <property type="entry name" value="GNAT FAMILY ACETYLTRANSFERASE"/>
    <property type="match status" value="1"/>
</dbReference>
<dbReference type="Gene3D" id="3.40.630.30">
    <property type="match status" value="1"/>
</dbReference>
<dbReference type="OrthoDB" id="4738875at2759"/>
<organism evidence="1 2">
    <name type="scientific">Zopfia rhizophila CBS 207.26</name>
    <dbReference type="NCBI Taxonomy" id="1314779"/>
    <lineage>
        <taxon>Eukaryota</taxon>
        <taxon>Fungi</taxon>
        <taxon>Dikarya</taxon>
        <taxon>Ascomycota</taxon>
        <taxon>Pezizomycotina</taxon>
        <taxon>Dothideomycetes</taxon>
        <taxon>Dothideomycetes incertae sedis</taxon>
        <taxon>Zopfiaceae</taxon>
        <taxon>Zopfia</taxon>
    </lineage>
</organism>
<accession>A0A6A6DV08</accession>
<reference evidence="1" key="1">
    <citation type="journal article" date="2020" name="Stud. Mycol.">
        <title>101 Dothideomycetes genomes: a test case for predicting lifestyles and emergence of pathogens.</title>
        <authorList>
            <person name="Haridas S."/>
            <person name="Albert R."/>
            <person name="Binder M."/>
            <person name="Bloem J."/>
            <person name="Labutti K."/>
            <person name="Salamov A."/>
            <person name="Andreopoulos B."/>
            <person name="Baker S."/>
            <person name="Barry K."/>
            <person name="Bills G."/>
            <person name="Bluhm B."/>
            <person name="Cannon C."/>
            <person name="Castanera R."/>
            <person name="Culley D."/>
            <person name="Daum C."/>
            <person name="Ezra D."/>
            <person name="Gonzalez J."/>
            <person name="Henrissat B."/>
            <person name="Kuo A."/>
            <person name="Liang C."/>
            <person name="Lipzen A."/>
            <person name="Lutzoni F."/>
            <person name="Magnuson J."/>
            <person name="Mondo S."/>
            <person name="Nolan M."/>
            <person name="Ohm R."/>
            <person name="Pangilinan J."/>
            <person name="Park H.-J."/>
            <person name="Ramirez L."/>
            <person name="Alfaro M."/>
            <person name="Sun H."/>
            <person name="Tritt A."/>
            <person name="Yoshinaga Y."/>
            <person name="Zwiers L.-H."/>
            <person name="Turgeon B."/>
            <person name="Goodwin S."/>
            <person name="Spatafora J."/>
            <person name="Crous P."/>
            <person name="Grigoriev I."/>
        </authorList>
    </citation>
    <scope>NUCLEOTIDE SEQUENCE</scope>
    <source>
        <strain evidence="1">CBS 207.26</strain>
    </source>
</reference>
<evidence type="ECO:0000313" key="1">
    <source>
        <dbReference type="EMBL" id="KAF2182069.1"/>
    </source>
</evidence>
<dbReference type="InterPro" id="IPR052523">
    <property type="entry name" value="Trichothecene_AcTrans"/>
</dbReference>
<evidence type="ECO:0008006" key="3">
    <source>
        <dbReference type="Google" id="ProtNLM"/>
    </source>
</evidence>
<name>A0A6A6DV08_9PEZI</name>
<dbReference type="EMBL" id="ML994650">
    <property type="protein sequence ID" value="KAF2182069.1"/>
    <property type="molecule type" value="Genomic_DNA"/>
</dbReference>
<gene>
    <name evidence="1" type="ORF">K469DRAFT_587722</name>
</gene>
<proteinExistence type="predicted"/>
<protein>
    <recommendedName>
        <fullName evidence="3">N-acetyltransferase domain-containing protein</fullName>
    </recommendedName>
</protein>
<dbReference type="Proteomes" id="UP000800200">
    <property type="component" value="Unassembled WGS sequence"/>
</dbReference>
<keyword evidence="2" id="KW-1185">Reference proteome</keyword>
<dbReference type="PANTHER" id="PTHR42791:SF14">
    <property type="entry name" value="N-ACETYLTRANSFERASE DOMAIN-CONTAINING PROTEIN"/>
    <property type="match status" value="1"/>
</dbReference>